<evidence type="ECO:0000313" key="10">
    <source>
        <dbReference type="Proteomes" id="UP000594263"/>
    </source>
</evidence>
<dbReference type="EC" id="2.7.1.67" evidence="2"/>
<feature type="domain" description="PI3K/PI4K catalytic" evidence="8">
    <location>
        <begin position="110"/>
        <end position="404"/>
    </location>
</feature>
<dbReference type="PROSITE" id="PS50290">
    <property type="entry name" value="PI3_4_KINASE_3"/>
    <property type="match status" value="1"/>
</dbReference>
<accession>A0A7N0UFG0</accession>
<dbReference type="Proteomes" id="UP000594263">
    <property type="component" value="Unplaced"/>
</dbReference>
<name>A0A7N0UFG0_KALFE</name>
<protein>
    <recommendedName>
        <fullName evidence="2">1-phosphatidylinositol 4-kinase</fullName>
        <ecNumber evidence="2">2.7.1.67</ecNumber>
    </recommendedName>
</protein>
<sequence>MLYIAASGSSAVPKNAIIHFIIQKSAKDWTKSFEKDLELRIEGCKEKKRKRDDLGSEKSNKKEDVGVVLPEKLVQNDSLLEFVTRNPQFIYQSHIIEDMIRQTSEGLTNLRCPIRSSEGTGGAYFMQNSTGDKIVSIFKPADEEPNAENNPHGLVASSNGEEGLKKGTKAGEGAIREVVAYLLDHPINKRRSFKNEGTGFAGVPPTSMVKCLHAGFNHPEECKAKFGSLQKFVENYGSCEEMGPCNFPVHEVHKISILDIRMANADRHAGNILISKDEEKGQYVLVPIDHGYCLPESFEDCTFEWLYWPQARQSYSPETLAYIKSLDAEEDIATLKFYGWDLPQKCARTLRVSTMLLKKGAEQGLTPYTIGSIMCRDSLNKPSILEEILHEAQGSVLPSINETTFLDSVSRIMDRRLAQVHK</sequence>
<evidence type="ECO:0000256" key="4">
    <source>
        <dbReference type="ARBA" id="ARBA00022741"/>
    </source>
</evidence>
<dbReference type="PANTHER" id="PTHR45800">
    <property type="entry name" value="PHOSPHATIDYLINOSITOL 4-KINASE GAMMA"/>
    <property type="match status" value="1"/>
</dbReference>
<feature type="region of interest" description="Disordered" evidence="7">
    <location>
        <begin position="144"/>
        <end position="167"/>
    </location>
</feature>
<dbReference type="InterPro" id="IPR011009">
    <property type="entry name" value="Kinase-like_dom_sf"/>
</dbReference>
<dbReference type="Gramene" id="Kaladp0066s0092.1.v1.1">
    <property type="protein sequence ID" value="Kaladp0066s0092.1.v1.1"/>
    <property type="gene ID" value="Kaladp0066s0092.v1.1"/>
</dbReference>
<evidence type="ECO:0000256" key="7">
    <source>
        <dbReference type="SAM" id="MobiDB-lite"/>
    </source>
</evidence>
<dbReference type="InterPro" id="IPR044571">
    <property type="entry name" value="P4KG1-8"/>
</dbReference>
<keyword evidence="3" id="KW-0808">Transferase</keyword>
<dbReference type="Pfam" id="PF00454">
    <property type="entry name" value="PI3_PI4_kinase"/>
    <property type="match status" value="1"/>
</dbReference>
<reference evidence="9" key="1">
    <citation type="submission" date="2021-01" db="UniProtKB">
        <authorList>
            <consortium name="EnsemblPlants"/>
        </authorList>
    </citation>
    <scope>IDENTIFICATION</scope>
</reference>
<dbReference type="InterPro" id="IPR000403">
    <property type="entry name" value="PI3/4_kinase_cat_dom"/>
</dbReference>
<keyword evidence="4" id="KW-0547">Nucleotide-binding</keyword>
<evidence type="ECO:0000256" key="2">
    <source>
        <dbReference type="ARBA" id="ARBA00012169"/>
    </source>
</evidence>
<dbReference type="GO" id="GO:0005524">
    <property type="term" value="F:ATP binding"/>
    <property type="evidence" value="ECO:0007669"/>
    <property type="project" value="UniProtKB-KW"/>
</dbReference>
<keyword evidence="10" id="KW-1185">Reference proteome</keyword>
<dbReference type="SUPFAM" id="SSF56112">
    <property type="entry name" value="Protein kinase-like (PK-like)"/>
    <property type="match status" value="1"/>
</dbReference>
<dbReference type="AlphaFoldDB" id="A0A7N0UFG0"/>
<dbReference type="GO" id="GO:0004430">
    <property type="term" value="F:1-phosphatidylinositol 4-kinase activity"/>
    <property type="evidence" value="ECO:0007669"/>
    <property type="project" value="UniProtKB-EC"/>
</dbReference>
<keyword evidence="5" id="KW-0418">Kinase</keyword>
<evidence type="ECO:0000256" key="5">
    <source>
        <dbReference type="ARBA" id="ARBA00022777"/>
    </source>
</evidence>
<evidence type="ECO:0000259" key="8">
    <source>
        <dbReference type="PROSITE" id="PS50290"/>
    </source>
</evidence>
<dbReference type="EnsemblPlants" id="Kaladp0066s0092.1.v1.1">
    <property type="protein sequence ID" value="Kaladp0066s0092.1.v1.1"/>
    <property type="gene ID" value="Kaladp0066s0092.v1.1"/>
</dbReference>
<evidence type="ECO:0000256" key="1">
    <source>
        <dbReference type="ARBA" id="ARBA00008941"/>
    </source>
</evidence>
<keyword evidence="6" id="KW-0067">ATP-binding</keyword>
<evidence type="ECO:0000256" key="3">
    <source>
        <dbReference type="ARBA" id="ARBA00022679"/>
    </source>
</evidence>
<comment type="similarity">
    <text evidence="1">Belongs to the PI3/PI4-kinase family. Type II PI4K subfamily.</text>
</comment>
<evidence type="ECO:0000256" key="6">
    <source>
        <dbReference type="ARBA" id="ARBA00022840"/>
    </source>
</evidence>
<organism evidence="9 10">
    <name type="scientific">Kalanchoe fedtschenkoi</name>
    <name type="common">Lavender scallops</name>
    <name type="synonym">South American air plant</name>
    <dbReference type="NCBI Taxonomy" id="63787"/>
    <lineage>
        <taxon>Eukaryota</taxon>
        <taxon>Viridiplantae</taxon>
        <taxon>Streptophyta</taxon>
        <taxon>Embryophyta</taxon>
        <taxon>Tracheophyta</taxon>
        <taxon>Spermatophyta</taxon>
        <taxon>Magnoliopsida</taxon>
        <taxon>eudicotyledons</taxon>
        <taxon>Gunneridae</taxon>
        <taxon>Pentapetalae</taxon>
        <taxon>Saxifragales</taxon>
        <taxon>Crassulaceae</taxon>
        <taxon>Kalanchoe</taxon>
    </lineage>
</organism>
<dbReference type="PANTHER" id="PTHR45800:SF24">
    <property type="entry name" value="PHOSPHATIDYLINOSITOL 4-KINASE GAMMA 4"/>
    <property type="match status" value="1"/>
</dbReference>
<evidence type="ECO:0000313" key="9">
    <source>
        <dbReference type="EnsemblPlants" id="Kaladp0066s0092.1.v1.1"/>
    </source>
</evidence>
<proteinExistence type="inferred from homology"/>
<dbReference type="OMA" id="AESMFEG"/>